<dbReference type="AlphaFoldDB" id="A0A1Y3AU47"/>
<keyword evidence="1" id="KW-1133">Transmembrane helix</keyword>
<organism evidence="2 3">
    <name type="scientific">Euroglyphus maynei</name>
    <name type="common">Mayne's house dust mite</name>
    <dbReference type="NCBI Taxonomy" id="6958"/>
    <lineage>
        <taxon>Eukaryota</taxon>
        <taxon>Metazoa</taxon>
        <taxon>Ecdysozoa</taxon>
        <taxon>Arthropoda</taxon>
        <taxon>Chelicerata</taxon>
        <taxon>Arachnida</taxon>
        <taxon>Acari</taxon>
        <taxon>Acariformes</taxon>
        <taxon>Sarcoptiformes</taxon>
        <taxon>Astigmata</taxon>
        <taxon>Psoroptidia</taxon>
        <taxon>Analgoidea</taxon>
        <taxon>Pyroglyphidae</taxon>
        <taxon>Pyroglyphinae</taxon>
        <taxon>Euroglyphus</taxon>
    </lineage>
</organism>
<keyword evidence="1" id="KW-0812">Transmembrane</keyword>
<feature type="transmembrane region" description="Helical" evidence="1">
    <location>
        <begin position="66"/>
        <end position="85"/>
    </location>
</feature>
<name>A0A1Y3AU47_EURMA</name>
<dbReference type="Proteomes" id="UP000194236">
    <property type="component" value="Unassembled WGS sequence"/>
</dbReference>
<accession>A0A1Y3AU47</accession>
<evidence type="ECO:0000256" key="1">
    <source>
        <dbReference type="SAM" id="Phobius"/>
    </source>
</evidence>
<evidence type="ECO:0000313" key="2">
    <source>
        <dbReference type="EMBL" id="OTF70705.1"/>
    </source>
</evidence>
<evidence type="ECO:0000313" key="3">
    <source>
        <dbReference type="Proteomes" id="UP000194236"/>
    </source>
</evidence>
<gene>
    <name evidence="2" type="ORF">BLA29_015205</name>
</gene>
<proteinExistence type="predicted"/>
<keyword evidence="3" id="KW-1185">Reference proteome</keyword>
<keyword evidence="1" id="KW-0472">Membrane</keyword>
<reference evidence="2 3" key="1">
    <citation type="submission" date="2017-03" db="EMBL/GenBank/DDBJ databases">
        <title>Genome Survey of Euroglyphus maynei.</title>
        <authorList>
            <person name="Arlian L.G."/>
            <person name="Morgan M.S."/>
            <person name="Rider S.D."/>
        </authorList>
    </citation>
    <scope>NUCLEOTIDE SEQUENCE [LARGE SCALE GENOMIC DNA]</scope>
    <source>
        <strain evidence="2">Arlian Lab</strain>
        <tissue evidence="2">Whole body</tissue>
    </source>
</reference>
<comment type="caution">
    <text evidence="2">The sequence shown here is derived from an EMBL/GenBank/DDBJ whole genome shotgun (WGS) entry which is preliminary data.</text>
</comment>
<sequence>MNRQHQSNDKRIRLEYYHVRIRQHEEYVLFIYYGVRSVKSLKNYHNLAHWSIALNMNVHIHLLNVPYKRAIIIMVMVLMVLIHYGDV</sequence>
<dbReference type="EMBL" id="MUJZ01064390">
    <property type="protein sequence ID" value="OTF70705.1"/>
    <property type="molecule type" value="Genomic_DNA"/>
</dbReference>
<protein>
    <submittedName>
        <fullName evidence="2">Uncharacterized protein</fullName>
    </submittedName>
</protein>